<dbReference type="RefSeq" id="WP_344957628.1">
    <property type="nucleotide sequence ID" value="NZ_BAABCX010000002.1"/>
</dbReference>
<dbReference type="EMBL" id="BAABCX010000002">
    <property type="protein sequence ID" value="GAA3540782.1"/>
    <property type="molecule type" value="Genomic_DNA"/>
</dbReference>
<keyword evidence="1" id="KW-1133">Transmembrane helix</keyword>
<keyword evidence="1" id="KW-0812">Transmembrane</keyword>
<evidence type="ECO:0000313" key="2">
    <source>
        <dbReference type="EMBL" id="GAA3540782.1"/>
    </source>
</evidence>
<dbReference type="Proteomes" id="UP001500795">
    <property type="component" value="Unassembled WGS sequence"/>
</dbReference>
<sequence length="184" mass="20438">MPKYTSKHQQCGAVAIEFAALFLAFFMVLYGIVAYSIPLLLELSFRQLSADAGRVIYRVDPARPQADYVAVVAREVNEAVGNSWLPESWRHGNCPTPATASEYNWQPLPNENGASYGHLALDESTPQNPRYILHTCIQRGYNQNGDIQERAIIPIISLAGARIPSLPQNEQGKTIIRGETITRL</sequence>
<organism evidence="2 3">
    <name type="scientific">Zobellella aerophila</name>
    <dbReference type="NCBI Taxonomy" id="870480"/>
    <lineage>
        <taxon>Bacteria</taxon>
        <taxon>Pseudomonadati</taxon>
        <taxon>Pseudomonadota</taxon>
        <taxon>Gammaproteobacteria</taxon>
        <taxon>Aeromonadales</taxon>
        <taxon>Aeromonadaceae</taxon>
        <taxon>Zobellella</taxon>
    </lineage>
</organism>
<keyword evidence="3" id="KW-1185">Reference proteome</keyword>
<keyword evidence="1" id="KW-0472">Membrane</keyword>
<evidence type="ECO:0000313" key="3">
    <source>
        <dbReference type="Proteomes" id="UP001500795"/>
    </source>
</evidence>
<feature type="transmembrane region" description="Helical" evidence="1">
    <location>
        <begin position="12"/>
        <end position="37"/>
    </location>
</feature>
<protein>
    <submittedName>
        <fullName evidence="2">Pilus assembly protein</fullName>
    </submittedName>
</protein>
<proteinExistence type="predicted"/>
<evidence type="ECO:0000256" key="1">
    <source>
        <dbReference type="SAM" id="Phobius"/>
    </source>
</evidence>
<gene>
    <name evidence="2" type="ORF">GCM10022394_20730</name>
</gene>
<comment type="caution">
    <text evidence="2">The sequence shown here is derived from an EMBL/GenBank/DDBJ whole genome shotgun (WGS) entry which is preliminary data.</text>
</comment>
<name>A0ABP6VW48_9GAMM</name>
<reference evidence="3" key="1">
    <citation type="journal article" date="2019" name="Int. J. Syst. Evol. Microbiol.">
        <title>The Global Catalogue of Microorganisms (GCM) 10K type strain sequencing project: providing services to taxonomists for standard genome sequencing and annotation.</title>
        <authorList>
            <consortium name="The Broad Institute Genomics Platform"/>
            <consortium name="The Broad Institute Genome Sequencing Center for Infectious Disease"/>
            <person name="Wu L."/>
            <person name="Ma J."/>
        </authorList>
    </citation>
    <scope>NUCLEOTIDE SEQUENCE [LARGE SCALE GENOMIC DNA]</scope>
    <source>
        <strain evidence="3">JCM 17110</strain>
    </source>
</reference>
<accession>A0ABP6VW48</accession>